<dbReference type="AlphaFoldDB" id="A0A165VV05"/>
<feature type="region of interest" description="Disordered" evidence="2">
    <location>
        <begin position="275"/>
        <end position="396"/>
    </location>
</feature>
<feature type="compositionally biased region" description="Basic and acidic residues" evidence="2">
    <location>
        <begin position="281"/>
        <end position="290"/>
    </location>
</feature>
<evidence type="ECO:0000313" key="4">
    <source>
        <dbReference type="EMBL" id="KZT30236.1"/>
    </source>
</evidence>
<dbReference type="SMART" id="SM00240">
    <property type="entry name" value="FHA"/>
    <property type="match status" value="1"/>
</dbReference>
<dbReference type="Gene3D" id="2.60.200.20">
    <property type="match status" value="1"/>
</dbReference>
<feature type="compositionally biased region" description="Polar residues" evidence="2">
    <location>
        <begin position="294"/>
        <end position="317"/>
    </location>
</feature>
<sequence length="686" mass="75449">MDVDVQCVDESRAQGRRVIRPLPQRAVTGLKLIIERNGDQPLRVLTFSKAQTSVVNIGRKSSAINEDDCWLADEAMFRCPVVSRKHAKITFSDAGTAYLIDLGSHHGTYISKPTETVSRRVKAQTPVTLNDGDVVTFGKTVKTDDELVRPVTTRIHLLRGTIADSPITFRRGTSSVVGAASTMLPVKRSSSGRFGLYNVSSSSSSEDAPSHSEGERDSEVEELPRPCSQPLEEIVSQTRTDASERTSWRTRLPSFRSINVNLPVLQEFVTLPTPWSLLTGTKDDASRDDADLSCGNTSAVGSDLASSSPVRAPSVQSKAGDERSTSSRSSSPVERNSIPPWREPHPVLDGGEDEGVERRPIDDESRDMSLSDGDEEMSEDVYSPEGPYVPSFGQSANRYPQVEEDFIDYALPFAIPSPPSERASEEPKYLASCDIGALTSGWHTSSVLNVPSTPPPDVTIDAEPAHDAEVSAADKEVEELRKEPVENEESVAAPPSAFDELQANLAVFDKGLKELKDRLESLLNTRVDSVGDLPERVKDVEQRVSEFHDEIERNTEKWTEVDKYRQELAANLDIVKGLANEMRVLHELMSKELASELQAFKDARAEFFNAAQRMQDETRRLEASRPLKRKRSGSLDELPDASQGLDIAIAEHMRPSKRHRIVSSVLRTTAAVAVGAVATWSTLAFS</sequence>
<proteinExistence type="predicted"/>
<organism evidence="4 5">
    <name type="scientific">Neolentinus lepideus HHB14362 ss-1</name>
    <dbReference type="NCBI Taxonomy" id="1314782"/>
    <lineage>
        <taxon>Eukaryota</taxon>
        <taxon>Fungi</taxon>
        <taxon>Dikarya</taxon>
        <taxon>Basidiomycota</taxon>
        <taxon>Agaricomycotina</taxon>
        <taxon>Agaricomycetes</taxon>
        <taxon>Gloeophyllales</taxon>
        <taxon>Gloeophyllaceae</taxon>
        <taxon>Neolentinus</taxon>
    </lineage>
</organism>
<accession>A0A165VV05</accession>
<dbReference type="InParanoid" id="A0A165VV05"/>
<dbReference type="Proteomes" id="UP000076761">
    <property type="component" value="Unassembled WGS sequence"/>
</dbReference>
<dbReference type="EMBL" id="KV425552">
    <property type="protein sequence ID" value="KZT30236.1"/>
    <property type="molecule type" value="Genomic_DNA"/>
</dbReference>
<dbReference type="Pfam" id="PF00498">
    <property type="entry name" value="FHA"/>
    <property type="match status" value="1"/>
</dbReference>
<name>A0A165VV05_9AGAM</name>
<keyword evidence="5" id="KW-1185">Reference proteome</keyword>
<dbReference type="SUPFAM" id="SSF49879">
    <property type="entry name" value="SMAD/FHA domain"/>
    <property type="match status" value="1"/>
</dbReference>
<protein>
    <recommendedName>
        <fullName evidence="3">FHA domain-containing protein</fullName>
    </recommendedName>
</protein>
<evidence type="ECO:0000313" key="5">
    <source>
        <dbReference type="Proteomes" id="UP000076761"/>
    </source>
</evidence>
<feature type="region of interest" description="Disordered" evidence="2">
    <location>
        <begin position="197"/>
        <end position="247"/>
    </location>
</feature>
<feature type="coiled-coil region" evidence="1">
    <location>
        <begin position="498"/>
        <end position="557"/>
    </location>
</feature>
<dbReference type="CDD" id="cd00060">
    <property type="entry name" value="FHA"/>
    <property type="match status" value="1"/>
</dbReference>
<evidence type="ECO:0000256" key="2">
    <source>
        <dbReference type="SAM" id="MobiDB-lite"/>
    </source>
</evidence>
<feature type="compositionally biased region" description="Basic and acidic residues" evidence="2">
    <location>
        <begin position="208"/>
        <end position="217"/>
    </location>
</feature>
<gene>
    <name evidence="4" type="ORF">NEOLEDRAFT_1174546</name>
</gene>
<dbReference type="InterPro" id="IPR000253">
    <property type="entry name" value="FHA_dom"/>
</dbReference>
<dbReference type="PROSITE" id="PS50006">
    <property type="entry name" value="FHA_DOMAIN"/>
    <property type="match status" value="1"/>
</dbReference>
<feature type="domain" description="FHA" evidence="3">
    <location>
        <begin position="55"/>
        <end position="111"/>
    </location>
</feature>
<dbReference type="PANTHER" id="PTHR23308">
    <property type="entry name" value="NUCLEAR INHIBITOR OF PROTEIN PHOSPHATASE-1"/>
    <property type="match status" value="1"/>
</dbReference>
<feature type="compositionally biased region" description="Basic and acidic residues" evidence="2">
    <location>
        <begin position="356"/>
        <end position="369"/>
    </location>
</feature>
<dbReference type="InterPro" id="IPR050923">
    <property type="entry name" value="Cell_Proc_Reg/RNA_Proc"/>
</dbReference>
<reference evidence="4 5" key="1">
    <citation type="journal article" date="2016" name="Mol. Biol. Evol.">
        <title>Comparative Genomics of Early-Diverging Mushroom-Forming Fungi Provides Insights into the Origins of Lignocellulose Decay Capabilities.</title>
        <authorList>
            <person name="Nagy L.G."/>
            <person name="Riley R."/>
            <person name="Tritt A."/>
            <person name="Adam C."/>
            <person name="Daum C."/>
            <person name="Floudas D."/>
            <person name="Sun H."/>
            <person name="Yadav J.S."/>
            <person name="Pangilinan J."/>
            <person name="Larsson K.H."/>
            <person name="Matsuura K."/>
            <person name="Barry K."/>
            <person name="Labutti K."/>
            <person name="Kuo R."/>
            <person name="Ohm R.A."/>
            <person name="Bhattacharya S.S."/>
            <person name="Shirouzu T."/>
            <person name="Yoshinaga Y."/>
            <person name="Martin F.M."/>
            <person name="Grigoriev I.V."/>
            <person name="Hibbett D.S."/>
        </authorList>
    </citation>
    <scope>NUCLEOTIDE SEQUENCE [LARGE SCALE GENOMIC DNA]</scope>
    <source>
        <strain evidence="4 5">HHB14362 ss-1</strain>
    </source>
</reference>
<dbReference type="InterPro" id="IPR008984">
    <property type="entry name" value="SMAD_FHA_dom_sf"/>
</dbReference>
<dbReference type="OrthoDB" id="4096268at2759"/>
<feature type="region of interest" description="Disordered" evidence="2">
    <location>
        <begin position="618"/>
        <end position="639"/>
    </location>
</feature>
<dbReference type="STRING" id="1314782.A0A165VV05"/>
<keyword evidence="1" id="KW-0175">Coiled coil</keyword>
<evidence type="ECO:0000259" key="3">
    <source>
        <dbReference type="PROSITE" id="PS50006"/>
    </source>
</evidence>
<evidence type="ECO:0000256" key="1">
    <source>
        <dbReference type="SAM" id="Coils"/>
    </source>
</evidence>